<proteinExistence type="inferred from homology"/>
<reference evidence="11 12" key="1">
    <citation type="journal article" date="2012" name="J. Bacteriol.">
        <title>Genome Sequence of n-Alkane-Degrading Hydrocarboniphaga effusa Strain AP103T (ATCC BAA-332T).</title>
        <authorList>
            <person name="Chang H.K."/>
            <person name="Zylstra G.J."/>
            <person name="Chae J.C."/>
        </authorList>
    </citation>
    <scope>NUCLEOTIDE SEQUENCE [LARGE SCALE GENOMIC DNA]</scope>
    <source>
        <strain evidence="11 12">AP103</strain>
    </source>
</reference>
<dbReference type="Pfam" id="PF03548">
    <property type="entry name" value="LolA"/>
    <property type="match status" value="1"/>
</dbReference>
<comment type="caution">
    <text evidence="11">The sequence shown here is derived from an EMBL/GenBank/DDBJ whole genome shotgun (WGS) entry which is preliminary data.</text>
</comment>
<gene>
    <name evidence="10" type="primary">lolA</name>
    <name evidence="11" type="ORF">WQQ_31780</name>
</gene>
<dbReference type="NCBIfam" id="TIGR00547">
    <property type="entry name" value="lolA"/>
    <property type="match status" value="1"/>
</dbReference>
<keyword evidence="12" id="KW-1185">Reference proteome</keyword>
<dbReference type="InterPro" id="IPR018323">
    <property type="entry name" value="OM_lipoprot_carrier_LolA_Pbac"/>
</dbReference>
<dbReference type="Gene3D" id="2.50.20.10">
    <property type="entry name" value="Lipoprotein localisation LolA/LolB/LppX"/>
    <property type="match status" value="1"/>
</dbReference>
<evidence type="ECO:0000256" key="6">
    <source>
        <dbReference type="ARBA" id="ARBA00022729"/>
    </source>
</evidence>
<sequence precursor="true">MLKRLQLCSAIIFGLLASQPAWPAGGADELKRFVNDTRTVSAKFTQIQTNERGEKLASSSGEMILSRPGRFRWSYTQPYDQLMVCDGAKIWLYDPDLSQVTVRPAAEALSGTPAALLAQKSTLTDQFSIEELGQRQGSEGVRLRPLNADGDFEAIELWLSRGAPDRMVFLDRIGNRTEVAFSQIQVNGKIDETQLRFKPPKGVEVVESGGGPQRTTE</sequence>
<keyword evidence="5 10" id="KW-0813">Transport</keyword>
<dbReference type="HAMAP" id="MF_00240">
    <property type="entry name" value="LolA"/>
    <property type="match status" value="1"/>
</dbReference>
<evidence type="ECO:0000256" key="3">
    <source>
        <dbReference type="ARBA" id="ARBA00011245"/>
    </source>
</evidence>
<dbReference type="PANTHER" id="PTHR35869:SF1">
    <property type="entry name" value="OUTER-MEMBRANE LIPOPROTEIN CARRIER PROTEIN"/>
    <property type="match status" value="1"/>
</dbReference>
<evidence type="ECO:0000256" key="1">
    <source>
        <dbReference type="ARBA" id="ARBA00004418"/>
    </source>
</evidence>
<evidence type="ECO:0000256" key="4">
    <source>
        <dbReference type="ARBA" id="ARBA00014035"/>
    </source>
</evidence>
<evidence type="ECO:0000313" key="12">
    <source>
        <dbReference type="Proteomes" id="UP000003704"/>
    </source>
</evidence>
<keyword evidence="9 10" id="KW-0143">Chaperone</keyword>
<dbReference type="InterPro" id="IPR004564">
    <property type="entry name" value="OM_lipoprot_carrier_LolA-like"/>
</dbReference>
<dbReference type="RefSeq" id="WP_007186117.1">
    <property type="nucleotide sequence ID" value="NZ_AKGD01000002.1"/>
</dbReference>
<evidence type="ECO:0000256" key="10">
    <source>
        <dbReference type="HAMAP-Rule" id="MF_00240"/>
    </source>
</evidence>
<dbReference type="AlphaFoldDB" id="I8I1K4"/>
<dbReference type="InterPro" id="IPR029046">
    <property type="entry name" value="LolA/LolB/LppX"/>
</dbReference>
<protein>
    <recommendedName>
        <fullName evidence="4 10">Outer-membrane lipoprotein carrier protein</fullName>
    </recommendedName>
</protein>
<dbReference type="OrthoDB" id="9787361at2"/>
<dbReference type="GO" id="GO:0030288">
    <property type="term" value="C:outer membrane-bounded periplasmic space"/>
    <property type="evidence" value="ECO:0007669"/>
    <property type="project" value="TreeGrafter"/>
</dbReference>
<keyword evidence="8 10" id="KW-0653">Protein transport</keyword>
<name>I8I1K4_9GAMM</name>
<evidence type="ECO:0000256" key="7">
    <source>
        <dbReference type="ARBA" id="ARBA00022764"/>
    </source>
</evidence>
<evidence type="ECO:0000256" key="2">
    <source>
        <dbReference type="ARBA" id="ARBA00007615"/>
    </source>
</evidence>
<comment type="subcellular location">
    <subcellularLocation>
        <location evidence="1 10">Periplasm</location>
    </subcellularLocation>
</comment>
<comment type="similarity">
    <text evidence="2 10">Belongs to the LolA family.</text>
</comment>
<feature type="chain" id="PRO_5009014937" description="Outer-membrane lipoprotein carrier protein" evidence="10">
    <location>
        <begin position="24"/>
        <end position="217"/>
    </location>
</feature>
<dbReference type="EMBL" id="AKGD01000002">
    <property type="protein sequence ID" value="EIT69596.1"/>
    <property type="molecule type" value="Genomic_DNA"/>
</dbReference>
<dbReference type="STRING" id="1172194.WQQ_31780"/>
<keyword evidence="6 10" id="KW-0732">Signal</keyword>
<dbReference type="SUPFAM" id="SSF89392">
    <property type="entry name" value="Prokaryotic lipoproteins and lipoprotein localization factors"/>
    <property type="match status" value="1"/>
</dbReference>
<dbReference type="PANTHER" id="PTHR35869">
    <property type="entry name" value="OUTER-MEMBRANE LIPOPROTEIN CARRIER PROTEIN"/>
    <property type="match status" value="1"/>
</dbReference>
<evidence type="ECO:0000313" key="11">
    <source>
        <dbReference type="EMBL" id="EIT69596.1"/>
    </source>
</evidence>
<evidence type="ECO:0000256" key="5">
    <source>
        <dbReference type="ARBA" id="ARBA00022448"/>
    </source>
</evidence>
<evidence type="ECO:0000256" key="9">
    <source>
        <dbReference type="ARBA" id="ARBA00023186"/>
    </source>
</evidence>
<keyword evidence="7 10" id="KW-0574">Periplasm</keyword>
<accession>I8I1K4</accession>
<dbReference type="CDD" id="cd16325">
    <property type="entry name" value="LolA"/>
    <property type="match status" value="1"/>
</dbReference>
<dbReference type="Proteomes" id="UP000003704">
    <property type="component" value="Unassembled WGS sequence"/>
</dbReference>
<dbReference type="GO" id="GO:0042953">
    <property type="term" value="P:lipoprotein transport"/>
    <property type="evidence" value="ECO:0007669"/>
    <property type="project" value="InterPro"/>
</dbReference>
<dbReference type="GO" id="GO:0044874">
    <property type="term" value="P:lipoprotein localization to outer membrane"/>
    <property type="evidence" value="ECO:0007669"/>
    <property type="project" value="UniProtKB-UniRule"/>
</dbReference>
<feature type="signal peptide" evidence="10">
    <location>
        <begin position="1"/>
        <end position="23"/>
    </location>
</feature>
<comment type="subunit">
    <text evidence="3 10">Monomer.</text>
</comment>
<comment type="function">
    <text evidence="10">Participates in the translocation of lipoproteins from the inner membrane to the outer membrane. Only forms a complex with a lipoprotein if the residue after the N-terminal Cys is not an aspartate (The Asp acts as a targeting signal to indicate that the lipoprotein should stay in the inner membrane).</text>
</comment>
<organism evidence="11 12">
    <name type="scientific">Hydrocarboniphaga effusa AP103</name>
    <dbReference type="NCBI Taxonomy" id="1172194"/>
    <lineage>
        <taxon>Bacteria</taxon>
        <taxon>Pseudomonadati</taxon>
        <taxon>Pseudomonadota</taxon>
        <taxon>Gammaproteobacteria</taxon>
        <taxon>Nevskiales</taxon>
        <taxon>Nevskiaceae</taxon>
        <taxon>Hydrocarboniphaga</taxon>
    </lineage>
</organism>
<evidence type="ECO:0000256" key="8">
    <source>
        <dbReference type="ARBA" id="ARBA00022927"/>
    </source>
</evidence>